<name>A0A835Z806_9STRA</name>
<organism evidence="1 2">
    <name type="scientific">Tribonema minus</name>
    <dbReference type="NCBI Taxonomy" id="303371"/>
    <lineage>
        <taxon>Eukaryota</taxon>
        <taxon>Sar</taxon>
        <taxon>Stramenopiles</taxon>
        <taxon>Ochrophyta</taxon>
        <taxon>PX clade</taxon>
        <taxon>Xanthophyceae</taxon>
        <taxon>Tribonematales</taxon>
        <taxon>Tribonemataceae</taxon>
        <taxon>Tribonema</taxon>
    </lineage>
</organism>
<dbReference type="EMBL" id="JAFCMP010000066">
    <property type="protein sequence ID" value="KAG5188700.1"/>
    <property type="molecule type" value="Genomic_DNA"/>
</dbReference>
<accession>A0A835Z806</accession>
<proteinExistence type="predicted"/>
<protein>
    <submittedName>
        <fullName evidence="1">Uncharacterized protein</fullName>
    </submittedName>
</protein>
<comment type="caution">
    <text evidence="1">The sequence shown here is derived from an EMBL/GenBank/DDBJ whole genome shotgun (WGS) entry which is preliminary data.</text>
</comment>
<reference evidence="1" key="1">
    <citation type="submission" date="2021-02" db="EMBL/GenBank/DDBJ databases">
        <title>First Annotated Genome of the Yellow-green Alga Tribonema minus.</title>
        <authorList>
            <person name="Mahan K.M."/>
        </authorList>
    </citation>
    <scope>NUCLEOTIDE SEQUENCE</scope>
    <source>
        <strain evidence="1">UTEX B ZZ1240</strain>
    </source>
</reference>
<gene>
    <name evidence="1" type="ORF">JKP88DRAFT_253374</name>
</gene>
<sequence length="357" mass="39740">MLSHHVFADLQFNLRTFVALQPAVRALTGIKVTCFDTLTNRYGEHTEPEHVATASRLLVHLEDHMSRSVSEHHRPLEPRSLTKAAGLGLGCNLSTASVGKWVLEPDGGSVMWRPTDSTTGLSFCLPPRRGDETKRFVVLSFDVMHARITQPQPKLCNTHCHVTSIEVSDQSWTIVKPDPSPITCRCRRGDETKRFVVLSFDVVHARITQPQGRARVACPLPPLLKQGSAEVVTVQREDESAGDDIRCSAQSSGRKGLGLGFCSHWDELAWKEHASAAAQARMVDVIRAARCREGIVLPPNGTMLNHACCIQQAHYLTRQNRRFRVHTRAETFAAVIAQVEKDAHWQASCQLHHFECA</sequence>
<evidence type="ECO:0000313" key="2">
    <source>
        <dbReference type="Proteomes" id="UP000664859"/>
    </source>
</evidence>
<keyword evidence="2" id="KW-1185">Reference proteome</keyword>
<evidence type="ECO:0000313" key="1">
    <source>
        <dbReference type="EMBL" id="KAG5188700.1"/>
    </source>
</evidence>
<dbReference type="Proteomes" id="UP000664859">
    <property type="component" value="Unassembled WGS sequence"/>
</dbReference>
<dbReference type="AlphaFoldDB" id="A0A835Z806"/>